<reference evidence="1" key="1">
    <citation type="submission" date="2020-02" db="EMBL/GenBank/DDBJ databases">
        <authorList>
            <person name="Scholz U."/>
            <person name="Mascher M."/>
            <person name="Fiebig A."/>
        </authorList>
    </citation>
    <scope>NUCLEOTIDE SEQUENCE</scope>
</reference>
<accession>A0A7I8L3Z6</accession>
<dbReference type="EMBL" id="LR746273">
    <property type="protein sequence ID" value="CAA7404346.1"/>
    <property type="molecule type" value="Genomic_DNA"/>
</dbReference>
<dbReference type="AlphaFoldDB" id="A0A7I8L3Z6"/>
<keyword evidence="2" id="KW-1185">Reference proteome</keyword>
<sequence>MAAAVVGGRAAAGDGHAAVLSGRAAAGDRRQQWSPSRLLPLLGSLYSWI</sequence>
<proteinExistence type="predicted"/>
<dbReference type="Proteomes" id="UP000663760">
    <property type="component" value="Chromosome 10"/>
</dbReference>
<gene>
    <name evidence="1" type="ORF">SI8410_10015024</name>
</gene>
<evidence type="ECO:0000313" key="1">
    <source>
        <dbReference type="EMBL" id="CAA7404346.1"/>
    </source>
</evidence>
<name>A0A7I8L3Z6_SPIIN</name>
<evidence type="ECO:0000313" key="2">
    <source>
        <dbReference type="Proteomes" id="UP000663760"/>
    </source>
</evidence>
<organism evidence="1 2">
    <name type="scientific">Spirodela intermedia</name>
    <name type="common">Intermediate duckweed</name>
    <dbReference type="NCBI Taxonomy" id="51605"/>
    <lineage>
        <taxon>Eukaryota</taxon>
        <taxon>Viridiplantae</taxon>
        <taxon>Streptophyta</taxon>
        <taxon>Embryophyta</taxon>
        <taxon>Tracheophyta</taxon>
        <taxon>Spermatophyta</taxon>
        <taxon>Magnoliopsida</taxon>
        <taxon>Liliopsida</taxon>
        <taxon>Araceae</taxon>
        <taxon>Lemnoideae</taxon>
        <taxon>Spirodela</taxon>
    </lineage>
</organism>
<protein>
    <submittedName>
        <fullName evidence="1">Uncharacterized protein</fullName>
    </submittedName>
</protein>